<accession>H5X8G8</accession>
<dbReference type="EMBL" id="CM001439">
    <property type="protein sequence ID" value="EHR50264.1"/>
    <property type="molecule type" value="Genomic_DNA"/>
</dbReference>
<evidence type="ECO:0000313" key="3">
    <source>
        <dbReference type="Proteomes" id="UP000004926"/>
    </source>
</evidence>
<reference evidence="2 3" key="1">
    <citation type="journal article" date="2012" name="Stand. Genomic Sci.">
        <title>Genome sequence of the ocean sediment bacterium Saccharomonospora marina type strain (XMU15(T)).</title>
        <authorList>
            <person name="Klenk H.P."/>
            <person name="Lu M."/>
            <person name="Lucas S."/>
            <person name="Lapidus A."/>
            <person name="Copeland A."/>
            <person name="Pitluck S."/>
            <person name="Goodwin L.A."/>
            <person name="Han C."/>
            <person name="Tapia R."/>
            <person name="Brambilla E.M."/>
            <person name="Potter G."/>
            <person name="Land M."/>
            <person name="Ivanova N."/>
            <person name="Rohde M."/>
            <person name="Goker M."/>
            <person name="Detter J.C."/>
            <person name="Li W.J."/>
            <person name="Kyrpides N.C."/>
            <person name="Woyke T."/>
        </authorList>
    </citation>
    <scope>NUCLEOTIDE SEQUENCE [LARGE SCALE GENOMIC DNA]</scope>
    <source>
        <strain evidence="2 3">XMU15</strain>
    </source>
</reference>
<name>H5X8G8_9PSEU</name>
<feature type="transmembrane region" description="Helical" evidence="1">
    <location>
        <begin position="41"/>
        <end position="61"/>
    </location>
</feature>
<protein>
    <submittedName>
        <fullName evidence="2">Uncharacterized protein</fullName>
    </submittedName>
</protein>
<sequence>MTAKSPSRQAPNWPLGIGLGALGLLWPLAALTGVFQTLGTPVTVALLACATAVAWIGCVGFSRTPRPVLTLAVAGTVHGVVLVAQSLTLGSHPGAVDGGTAAVVALFEIARSALLGTLAGLAALGLQLAGGGRR</sequence>
<keyword evidence="1" id="KW-0812">Transmembrane</keyword>
<dbReference type="OrthoDB" id="3557051at2"/>
<dbReference type="HOGENOM" id="CLU_1894698_0_0_11"/>
<evidence type="ECO:0000313" key="2">
    <source>
        <dbReference type="EMBL" id="EHR50264.1"/>
    </source>
</evidence>
<dbReference type="RefSeq" id="WP_009153649.1">
    <property type="nucleotide sequence ID" value="NZ_CM001439.1"/>
</dbReference>
<feature type="transmembrane region" description="Helical" evidence="1">
    <location>
        <begin position="12"/>
        <end position="35"/>
    </location>
</feature>
<keyword evidence="1" id="KW-1133">Transmembrane helix</keyword>
<dbReference type="eggNOG" id="ENOG5033IZV">
    <property type="taxonomic scope" value="Bacteria"/>
</dbReference>
<feature type="transmembrane region" description="Helical" evidence="1">
    <location>
        <begin position="109"/>
        <end position="129"/>
    </location>
</feature>
<keyword evidence="1" id="KW-0472">Membrane</keyword>
<gene>
    <name evidence="2" type="ORF">SacmaDRAFT_2008</name>
</gene>
<organism evidence="2 3">
    <name type="scientific">Saccharomonospora marina XMU15</name>
    <dbReference type="NCBI Taxonomy" id="882083"/>
    <lineage>
        <taxon>Bacteria</taxon>
        <taxon>Bacillati</taxon>
        <taxon>Actinomycetota</taxon>
        <taxon>Actinomycetes</taxon>
        <taxon>Pseudonocardiales</taxon>
        <taxon>Pseudonocardiaceae</taxon>
        <taxon>Saccharomonospora</taxon>
    </lineage>
</organism>
<dbReference type="STRING" id="882083.SacmaDRAFT_2008"/>
<dbReference type="AlphaFoldDB" id="H5X8G8"/>
<feature type="transmembrane region" description="Helical" evidence="1">
    <location>
        <begin position="68"/>
        <end position="89"/>
    </location>
</feature>
<proteinExistence type="predicted"/>
<evidence type="ECO:0000256" key="1">
    <source>
        <dbReference type="SAM" id="Phobius"/>
    </source>
</evidence>
<keyword evidence="3" id="KW-1185">Reference proteome</keyword>
<dbReference type="Proteomes" id="UP000004926">
    <property type="component" value="Chromosome"/>
</dbReference>